<evidence type="ECO:0000256" key="4">
    <source>
        <dbReference type="SAM" id="MobiDB-lite"/>
    </source>
</evidence>
<feature type="region of interest" description="Disordered" evidence="4">
    <location>
        <begin position="144"/>
        <end position="192"/>
    </location>
</feature>
<reference evidence="5 6" key="2">
    <citation type="submission" date="2020-03" db="EMBL/GenBank/DDBJ databases">
        <authorList>
            <person name="Ichikawa N."/>
            <person name="Kimura A."/>
            <person name="Kitahashi Y."/>
            <person name="Uohara A."/>
        </authorList>
    </citation>
    <scope>NUCLEOTIDE SEQUENCE [LARGE SCALE GENOMIC DNA]</scope>
    <source>
        <strain evidence="5 6">NBRC 108639</strain>
    </source>
</reference>
<gene>
    <name evidence="5" type="ORF">Phou_033960</name>
</gene>
<dbReference type="GO" id="GO:0019148">
    <property type="term" value="F:D-cysteine desulfhydrase activity"/>
    <property type="evidence" value="ECO:0007669"/>
    <property type="project" value="TreeGrafter"/>
</dbReference>
<keyword evidence="3" id="KW-0663">Pyridoxal phosphate</keyword>
<evidence type="ECO:0000256" key="1">
    <source>
        <dbReference type="ARBA" id="ARBA00001933"/>
    </source>
</evidence>
<evidence type="ECO:0000256" key="2">
    <source>
        <dbReference type="ARBA" id="ARBA00008639"/>
    </source>
</evidence>
<keyword evidence="6" id="KW-1185">Reference proteome</keyword>
<dbReference type="PANTHER" id="PTHR43780">
    <property type="entry name" value="1-AMINOCYCLOPROPANE-1-CARBOXYLATE DEAMINASE-RELATED"/>
    <property type="match status" value="1"/>
</dbReference>
<comment type="caution">
    <text evidence="5">The sequence shown here is derived from an EMBL/GenBank/DDBJ whole genome shotgun (WGS) entry which is preliminary data.</text>
</comment>
<dbReference type="Gene3D" id="3.40.50.1100">
    <property type="match status" value="1"/>
</dbReference>
<dbReference type="InterPro" id="IPR027278">
    <property type="entry name" value="ACCD_DCysDesulf"/>
</dbReference>
<dbReference type="SUPFAM" id="SSF53686">
    <property type="entry name" value="Tryptophan synthase beta subunit-like PLP-dependent enzymes"/>
    <property type="match status" value="1"/>
</dbReference>
<dbReference type="EMBL" id="BLPF01000001">
    <property type="protein sequence ID" value="GFJ79216.1"/>
    <property type="molecule type" value="Genomic_DNA"/>
</dbReference>
<dbReference type="InterPro" id="IPR036052">
    <property type="entry name" value="TrpB-like_PALP_sf"/>
</dbReference>
<evidence type="ECO:0008006" key="7">
    <source>
        <dbReference type="Google" id="ProtNLM"/>
    </source>
</evidence>
<evidence type="ECO:0000313" key="5">
    <source>
        <dbReference type="EMBL" id="GFJ79216.1"/>
    </source>
</evidence>
<comment type="cofactor">
    <cofactor evidence="1">
        <name>pyridoxal 5'-phosphate</name>
        <dbReference type="ChEBI" id="CHEBI:597326"/>
    </cofactor>
</comment>
<reference evidence="5 6" key="1">
    <citation type="submission" date="2020-03" db="EMBL/GenBank/DDBJ databases">
        <title>Whole genome shotgun sequence of Phytohabitans houttuyneae NBRC 108639.</title>
        <authorList>
            <person name="Komaki H."/>
            <person name="Tamura T."/>
        </authorList>
    </citation>
    <scope>NUCLEOTIDE SEQUENCE [LARGE SCALE GENOMIC DNA]</scope>
    <source>
        <strain evidence="5 6">NBRC 108639</strain>
    </source>
</reference>
<evidence type="ECO:0000256" key="3">
    <source>
        <dbReference type="ARBA" id="ARBA00022898"/>
    </source>
</evidence>
<dbReference type="AlphaFoldDB" id="A0A6V8KB73"/>
<sequence length="211" mass="22877">MPSPISQVLDERLAPSGVRLHLKRDDLIHPEIPGNKWRKLKYNLAAARERGHRTLLTFGGAHSNHIRAVAAAGHYFGFATIGVIRGEEHLPLNPTLAYATGRGMRLHYLDRTTYRAKTSPQVIAGLRRTLGTFTWYRKAAATPSPCAAVPSCPGRSRSRSTTSAAPRARAARSPASRSAWPASSGRSGFRRSRAARSWLAGCGGSRRSTAG</sequence>
<dbReference type="Proteomes" id="UP000482800">
    <property type="component" value="Unassembled WGS sequence"/>
</dbReference>
<dbReference type="PANTHER" id="PTHR43780:SF2">
    <property type="entry name" value="1-AMINOCYCLOPROPANE-1-CARBOXYLATE DEAMINASE-RELATED"/>
    <property type="match status" value="1"/>
</dbReference>
<protein>
    <recommendedName>
        <fullName evidence="7">Tryptophan synthase beta chain-like PALP domain-containing protein</fullName>
    </recommendedName>
</protein>
<organism evidence="5 6">
    <name type="scientific">Phytohabitans houttuyneae</name>
    <dbReference type="NCBI Taxonomy" id="1076126"/>
    <lineage>
        <taxon>Bacteria</taxon>
        <taxon>Bacillati</taxon>
        <taxon>Actinomycetota</taxon>
        <taxon>Actinomycetes</taxon>
        <taxon>Micromonosporales</taxon>
        <taxon>Micromonosporaceae</taxon>
    </lineage>
</organism>
<accession>A0A6V8KB73</accession>
<dbReference type="GO" id="GO:1901605">
    <property type="term" value="P:alpha-amino acid metabolic process"/>
    <property type="evidence" value="ECO:0007669"/>
    <property type="project" value="UniProtKB-ARBA"/>
</dbReference>
<feature type="compositionally biased region" description="Low complexity" evidence="4">
    <location>
        <begin position="150"/>
        <end position="187"/>
    </location>
</feature>
<proteinExistence type="inferred from homology"/>
<name>A0A6V8KB73_9ACTN</name>
<evidence type="ECO:0000313" key="6">
    <source>
        <dbReference type="Proteomes" id="UP000482800"/>
    </source>
</evidence>
<comment type="similarity">
    <text evidence="2">Belongs to the ACC deaminase/D-cysteine desulfhydrase family.</text>
</comment>